<organism evidence="1 2">
    <name type="scientific">Rhodococcus sovatensis</name>
    <dbReference type="NCBI Taxonomy" id="1805840"/>
    <lineage>
        <taxon>Bacteria</taxon>
        <taxon>Bacillati</taxon>
        <taxon>Actinomycetota</taxon>
        <taxon>Actinomycetes</taxon>
        <taxon>Mycobacteriales</taxon>
        <taxon>Nocardiaceae</taxon>
        <taxon>Rhodococcus</taxon>
    </lineage>
</organism>
<keyword evidence="2" id="KW-1185">Reference proteome</keyword>
<evidence type="ECO:0000313" key="2">
    <source>
        <dbReference type="Proteomes" id="UP001432000"/>
    </source>
</evidence>
<name>A0ABZ2PKL9_9NOCA</name>
<gene>
    <name evidence="1" type="ORF">WDS16_25695</name>
</gene>
<reference evidence="1 2" key="1">
    <citation type="submission" date="2024-03" db="EMBL/GenBank/DDBJ databases">
        <title>Natural products discovery in diverse microorganisms through a two-stage MS feature dereplication strategy.</title>
        <authorList>
            <person name="Zhang R."/>
        </authorList>
    </citation>
    <scope>NUCLEOTIDE SEQUENCE [LARGE SCALE GENOMIC DNA]</scope>
    <source>
        <strain evidence="1 2">18930</strain>
    </source>
</reference>
<sequence length="508" mass="56724">MTETPSWIELMGRHAASGTHGLTATVTTRGDGEPTHWQVWRSRSDQWRVEQGGEPVYLFDGTSAVMRRDGRMHRSQSDFHMPLLGSPGPMAFVGGQSLLERMSQKIVPSPPRLVSEGGRRAYAVDLARDGGSEVAEVVLDDETGVLLRFTADAVDRLVVTDLQLRGDLPEDLFIWGGPAEETPRPDRNEARRRAREVPWIAVLVQMVHGPNPPVRGKLRSSEERGAAESFGRNVAIGSVGDLSVWRDGARVRLERPDGTPVLISDGIQSWRFRGGNVPVHEPLDRLLFQGSGTELLVRRPAAEWVGDDFTQLIGTVEMTRRHGRSVYEFDLAPPVHKPHPLHMVVDAETGLVLLQGVPSVGAVDEWTEFEVVDSLDDELFSWSGPSESAEELLRRQQEEDESARREHLTWFRDHVTAEPLTVETTITLEVTQIHELDEQTGEFSASLGDHRHSGSLSRRLHSENVWAPYPDARIWSSHGFDWVLTLRGVELSDSAFADLRRRIDPSTS</sequence>
<dbReference type="EMBL" id="CP147846">
    <property type="protein sequence ID" value="WXG68542.1"/>
    <property type="molecule type" value="Genomic_DNA"/>
</dbReference>
<dbReference type="Proteomes" id="UP001432000">
    <property type="component" value="Chromosome"/>
</dbReference>
<dbReference type="RefSeq" id="WP_338888811.1">
    <property type="nucleotide sequence ID" value="NZ_CP147846.1"/>
</dbReference>
<accession>A0ABZ2PKL9</accession>
<evidence type="ECO:0000313" key="1">
    <source>
        <dbReference type="EMBL" id="WXG68542.1"/>
    </source>
</evidence>
<evidence type="ECO:0008006" key="3">
    <source>
        <dbReference type="Google" id="ProtNLM"/>
    </source>
</evidence>
<proteinExistence type="predicted"/>
<protein>
    <recommendedName>
        <fullName evidence="3">DUF4340 domain-containing protein</fullName>
    </recommendedName>
</protein>